<feature type="transmembrane region" description="Helical" evidence="1">
    <location>
        <begin position="64"/>
        <end position="82"/>
    </location>
</feature>
<reference evidence="2" key="1">
    <citation type="submission" date="2018-05" db="EMBL/GenBank/DDBJ databases">
        <authorList>
            <person name="Lanie J.A."/>
            <person name="Ng W.-L."/>
            <person name="Kazmierczak K.M."/>
            <person name="Andrzejewski T.M."/>
            <person name="Davidsen T.M."/>
            <person name="Wayne K.J."/>
            <person name="Tettelin H."/>
            <person name="Glass J.I."/>
            <person name="Rusch D."/>
            <person name="Podicherti R."/>
            <person name="Tsui H.-C.T."/>
            <person name="Winkler M.E."/>
        </authorList>
    </citation>
    <scope>NUCLEOTIDE SEQUENCE</scope>
</reference>
<accession>A0A381PJ29</accession>
<feature type="transmembrane region" description="Helical" evidence="1">
    <location>
        <begin position="12"/>
        <end position="32"/>
    </location>
</feature>
<feature type="transmembrane region" description="Helical" evidence="1">
    <location>
        <begin position="119"/>
        <end position="137"/>
    </location>
</feature>
<protein>
    <recommendedName>
        <fullName evidence="3">DUF368 domain-containing protein</fullName>
    </recommendedName>
</protein>
<name>A0A381PJ29_9ZZZZ</name>
<dbReference type="AlphaFoldDB" id="A0A381PJ29"/>
<gene>
    <name evidence="2" type="ORF">METZ01_LOCUS19282</name>
</gene>
<feature type="transmembrane region" description="Helical" evidence="1">
    <location>
        <begin position="257"/>
        <end position="277"/>
    </location>
</feature>
<dbReference type="InterPro" id="IPR007163">
    <property type="entry name" value="VCA0040-like"/>
</dbReference>
<keyword evidence="1" id="KW-1133">Transmembrane helix</keyword>
<evidence type="ECO:0000313" key="2">
    <source>
        <dbReference type="EMBL" id="SUZ66428.1"/>
    </source>
</evidence>
<keyword evidence="1" id="KW-0812">Transmembrane</keyword>
<evidence type="ECO:0000256" key="1">
    <source>
        <dbReference type="SAM" id="Phobius"/>
    </source>
</evidence>
<evidence type="ECO:0008006" key="3">
    <source>
        <dbReference type="Google" id="ProtNLM"/>
    </source>
</evidence>
<dbReference type="PANTHER" id="PTHR37308:SF1">
    <property type="entry name" value="POLYPRENYL-PHOSPHATE TRANSPORTER"/>
    <property type="match status" value="1"/>
</dbReference>
<dbReference type="EMBL" id="UINC01000983">
    <property type="protein sequence ID" value="SUZ66428.1"/>
    <property type="molecule type" value="Genomic_DNA"/>
</dbReference>
<proteinExistence type="predicted"/>
<dbReference type="Pfam" id="PF04018">
    <property type="entry name" value="VCA0040-like"/>
    <property type="match status" value="1"/>
</dbReference>
<organism evidence="2">
    <name type="scientific">marine metagenome</name>
    <dbReference type="NCBI Taxonomy" id="408172"/>
    <lineage>
        <taxon>unclassified sequences</taxon>
        <taxon>metagenomes</taxon>
        <taxon>ecological metagenomes</taxon>
    </lineage>
</organism>
<feature type="transmembrane region" description="Helical" evidence="1">
    <location>
        <begin position="94"/>
        <end position="113"/>
    </location>
</feature>
<feature type="transmembrane region" description="Helical" evidence="1">
    <location>
        <begin position="189"/>
        <end position="209"/>
    </location>
</feature>
<feature type="transmembrane region" description="Helical" evidence="1">
    <location>
        <begin position="149"/>
        <end position="177"/>
    </location>
</feature>
<sequence length="282" mass="30604">MLGILARGMAMGIAEIVPGISGSTIALITGIYDRMINSLASFSGGSSAMLYRKGWRVFYAHHDVGFLCVLLAGMALSYLLLANVIRFLLDTQPLYVWGFFFGLVAAAVIRIGSSVPRRILAVAGVCGFFVGATFLFLPVQTTEPWLPLVFIGGVFAVAAWMLPGISGSLVLVILGLYGPMLKALTTMELIPLLTFALGLVVGLVAFARVIRYVFRHYRDGILGFLTGLMAGSLLVLWPWRAGTDLLWPTDYPMGSHWIGVVVLMAFGMAIIFMLVFVSRRVD</sequence>
<keyword evidence="1" id="KW-0472">Membrane</keyword>
<feature type="transmembrane region" description="Helical" evidence="1">
    <location>
        <begin position="221"/>
        <end position="237"/>
    </location>
</feature>
<dbReference type="PANTHER" id="PTHR37308">
    <property type="entry name" value="INTEGRAL MEMBRANE PROTEIN"/>
    <property type="match status" value="1"/>
</dbReference>